<dbReference type="Pfam" id="PF12359">
    <property type="entry name" value="DUF3645"/>
    <property type="match status" value="1"/>
</dbReference>
<evidence type="ECO:0000256" key="7">
    <source>
        <dbReference type="SAM" id="MobiDB-lite"/>
    </source>
</evidence>
<evidence type="ECO:0000259" key="9">
    <source>
        <dbReference type="Pfam" id="PF12359"/>
    </source>
</evidence>
<dbReference type="InterPro" id="IPR046541">
    <property type="entry name" value="DUF6606"/>
</dbReference>
<dbReference type="GO" id="GO:0004843">
    <property type="term" value="F:cysteine-type deubiquitinase activity"/>
    <property type="evidence" value="ECO:0007669"/>
    <property type="project" value="UniProtKB-EC"/>
</dbReference>
<dbReference type="OrthoDB" id="3182339at2759"/>
<reference evidence="11" key="1">
    <citation type="journal article" date="2020" name="Stud. Mycol.">
        <title>101 Dothideomycetes genomes: a test case for predicting lifestyles and emergence of pathogens.</title>
        <authorList>
            <person name="Haridas S."/>
            <person name="Albert R."/>
            <person name="Binder M."/>
            <person name="Bloem J."/>
            <person name="Labutti K."/>
            <person name="Salamov A."/>
            <person name="Andreopoulos B."/>
            <person name="Baker S."/>
            <person name="Barry K."/>
            <person name="Bills G."/>
            <person name="Bluhm B."/>
            <person name="Cannon C."/>
            <person name="Castanera R."/>
            <person name="Culley D."/>
            <person name="Daum C."/>
            <person name="Ezra D."/>
            <person name="Gonzalez J."/>
            <person name="Henrissat B."/>
            <person name="Kuo A."/>
            <person name="Liang C."/>
            <person name="Lipzen A."/>
            <person name="Lutzoni F."/>
            <person name="Magnuson J."/>
            <person name="Mondo S."/>
            <person name="Nolan M."/>
            <person name="Ohm R."/>
            <person name="Pangilinan J."/>
            <person name="Park H.-J."/>
            <person name="Ramirez L."/>
            <person name="Alfaro M."/>
            <person name="Sun H."/>
            <person name="Tritt A."/>
            <person name="Yoshinaga Y."/>
            <person name="Zwiers L.-H."/>
            <person name="Turgeon B."/>
            <person name="Goodwin S."/>
            <person name="Spatafora J."/>
            <person name="Crous P."/>
            <person name="Grigoriev I."/>
        </authorList>
    </citation>
    <scope>NUCLEOTIDE SEQUENCE</scope>
    <source>
        <strain evidence="11">CBS 113818</strain>
    </source>
</reference>
<dbReference type="PANTHER" id="PTHR13367">
    <property type="entry name" value="UBIQUITIN THIOESTERASE"/>
    <property type="match status" value="1"/>
</dbReference>
<dbReference type="Proteomes" id="UP000799424">
    <property type="component" value="Unassembled WGS sequence"/>
</dbReference>
<keyword evidence="12" id="KW-1185">Reference proteome</keyword>
<comment type="catalytic activity">
    <reaction evidence="1">
        <text>Thiol-dependent hydrolysis of ester, thioester, amide, peptide and isopeptide bonds formed by the C-terminal Gly of ubiquitin (a 76-residue protein attached to proteins as an intracellular targeting signal).</text>
        <dbReference type="EC" id="3.4.19.12"/>
    </reaction>
</comment>
<feature type="compositionally biased region" description="Basic and acidic residues" evidence="7">
    <location>
        <begin position="3124"/>
        <end position="3135"/>
    </location>
</feature>
<evidence type="ECO:0000256" key="5">
    <source>
        <dbReference type="ARBA" id="ARBA00022801"/>
    </source>
</evidence>
<evidence type="ECO:0000259" key="10">
    <source>
        <dbReference type="Pfam" id="PF20255"/>
    </source>
</evidence>
<protein>
    <recommendedName>
        <fullName evidence="2">ubiquitinyl hydrolase 1</fullName>
        <ecNumber evidence="2">3.4.19.12</ecNumber>
    </recommendedName>
</protein>
<accession>A0A6A7AIX4</accession>
<keyword evidence="4" id="KW-0833">Ubl conjugation pathway</keyword>
<dbReference type="PANTHER" id="PTHR13367:SF32">
    <property type="entry name" value="DUF6606 DOMAIN-CONTAINING PROTEIN"/>
    <property type="match status" value="1"/>
</dbReference>
<gene>
    <name evidence="11" type="ORF">CC86DRAFT_92549</name>
</gene>
<feature type="region of interest" description="Disordered" evidence="7">
    <location>
        <begin position="1768"/>
        <end position="1798"/>
    </location>
</feature>
<feature type="compositionally biased region" description="Acidic residues" evidence="7">
    <location>
        <begin position="3114"/>
        <end position="3123"/>
    </location>
</feature>
<name>A0A6A7AIX4_9PLEO</name>
<evidence type="ECO:0000256" key="6">
    <source>
        <dbReference type="ARBA" id="ARBA00022807"/>
    </source>
</evidence>
<dbReference type="EC" id="3.4.19.12" evidence="2"/>
<evidence type="ECO:0000256" key="1">
    <source>
        <dbReference type="ARBA" id="ARBA00000707"/>
    </source>
</evidence>
<organism evidence="11 12">
    <name type="scientific">Ophiobolus disseminans</name>
    <dbReference type="NCBI Taxonomy" id="1469910"/>
    <lineage>
        <taxon>Eukaryota</taxon>
        <taxon>Fungi</taxon>
        <taxon>Dikarya</taxon>
        <taxon>Ascomycota</taxon>
        <taxon>Pezizomycotina</taxon>
        <taxon>Dothideomycetes</taxon>
        <taxon>Pleosporomycetidae</taxon>
        <taxon>Pleosporales</taxon>
        <taxon>Pleosporineae</taxon>
        <taxon>Phaeosphaeriaceae</taxon>
        <taxon>Ophiobolus</taxon>
    </lineage>
</organism>
<keyword evidence="5" id="KW-0378">Hydrolase</keyword>
<feature type="region of interest" description="Disordered" evidence="7">
    <location>
        <begin position="3086"/>
        <end position="3161"/>
    </location>
</feature>
<dbReference type="Pfam" id="PF20255">
    <property type="entry name" value="DUF6606"/>
    <property type="match status" value="1"/>
</dbReference>
<sequence>MADSGQDALALQVFHHVVLPRNLPGGEDRNLHQVEAEILRRLNDAVKQLALHAPTDDHASLGKIRLALSTCSALNVEGTIEKNMLLKELQQLEGGQALILHVTEQNAALLIYKQRSHSGTEVVIFEAFETSATCQQVLATEDAMQWDFPGQAVAVPYTTFVEEDFQQTLAEFLEQASLESIQQFAAIAHKARAPLPEIRDSSDPTLITGALMTILEVNGSLQSAPLLRKRVRDTVSFHKAHKPWRRSAFYLVLRVCMQRHLYTLLGVDRGRLYYKTMLSLFMSDLLADGLHIIPNAASDCLRRKLGRRLSKLELDQAQGSIAVQGLHRHIFRTLQPVIEKSLLTTTNVMQLNWEAFQKKTLRVIRPIQRYANLSELKLRLPNSGPMLSRAMLFRSSTAFSTVGPAAELLGHYEAAIPKPFVTVINRYLPLCDYEEGIARVVELDDYQKETASCVRLACKIKEYVSTVGNAYVDYPELQSRQILSLMELWKTMDECAVTCFPLLGEYHPGFDAAMFDVLELTTLSDLRRLQIVQSYISQRCRSWHGRGSKTIFDAPAKDSYAVRAYDTSTDAPRFQQLHRNIEQHATTLVAAKQKEWEIKTKDHETKIQQMAGLACPFATETDSNGRTTQVHQKGCRKHKLKWQAKQIEIGIFEYPLPRHEPTLKAVIFELLSPEAFVSYRDATWLILSAFAHSAEVAVDEVPLLREYSGLRSYANSAKPGVTLGSSTKSHLSTHYAKSGFPIPLRDVSRSFGMNLKYFDTTGKTWTSRTGHPSLVHLFPLKVPQNSPYRSFENIGADWPTSNKVVASLTQCPPDVTTQEYIAWQGILIGTHLRWPNLLLELGSTNLNFSSESTWAVVTKLCQQAGPASSKDTLRDVHSVFNDNNFCIKLLQQVDYRLETIRRNWREPIQFDTLLTVLFKVKALSSRARIQTMAGDMLAKARLIAQGWYRNLEMANEQAESGPSVFAIWAAVLCKRTTYPTFETSNDIPLQALRDFIVASIALQDCLIGSFDVLPFNLRNALLRDLALVHSFRHKLQSTLQKNSWPLLDALEALWPVPDGCVLSAARLHVASGSYWATMTLVGANTVQFCIHYNLLYGTLLIDGQPLGMLPTEYQKWPIIQELFGPQSLKTYPSGLPGMSLVVSRPMPFGHWVHLGFRDNHLVIRAQHRGVVLEHIERSCFGNEHQYDLPAPLGQNCHHWLNLDTGILMIRQQDPWKSKRSDWQIDLRTQQAIRNGGSRLVDPGSALATRITQNFRHFEHPYNITIFQPQKGPLRVELKRLELDFEVSKTGSLLCPQLSATIASSEAQDVGTWYGLKSKLVMQSAEDASRRSILLPIGPVLCERDDLHVSIVVQNKGGYLKFGVNNMLGRIECPAEPLLLYHRAMFHALTAYFLPDSLTGRTGVEEVMQYLQSGAYRPWTPLNSAAQSLLLEIAKLSPPRRYYPTALKNMEFVEWDVTKTVYIQDDRYRRVVNEILSRNAELLKFSVSNDVSGLLSIVDGNQHLENRALSRNYTYLSRKDRTYTSRDRRLLGQERANVAAIAKVLFEWPARIDNTKQLGKLLERFPVIGGYVRSFDAVQITDVLEADLGVEWGALVKTAQNCSYNDRFRLTFLFSLLSYSTKANMDLLRAIISFSLIPVLKVFPLPKVAAFSRFRLQDHPTVDTLSTAMQDAKKSYIAGPRMKQSVVSRHQSNHNVKAEEACTILAASILSQWPWKVLDTDRLATVDPALFDRDEALILVLPIWDRLVDNFEFSQHIEEVQTTLALHAREEQATASSQIHSNTQDHSVYPPRIHGGEMPSMRDLLEKDVSAHASTTTSHNRNFSVPASIIKFSDGVRQLFGANQIPKHIRELEQLVAPYRNSASAVQKRYGAELEDSIKVLSKQLTQPVVRQPAFNPTQLRSDLKAAENSLRMIFEQMCNALKKDDPRAKWLNMVGLWPKVTIVTLLTELRTTGGIKLGVGVQDLLIQLGLAITKYQRLLRIQDASLNNRTQQISDEMENIGHSNWSPSDHVDWLLLEIEGNVMLRAEQVDVALATISPDSGQNSVLQLLMGKGKTSCILPMVALELASKNLFRIVVPRPLLLQSAQIMQAKLGGLLNRDVLHVPFSRRNSTAEDLMHTYGQLHRDVAKQGGLILALPEHILSFRLSGIQQLCDGKLEEAALMIKTQAEFDKYARDVLDECDVTLGIRTQLIYPSGSQQTVDGHPHRWQTVQAVLDLLFSYLDNLSHKFPNSIEVVGRTGVPLMYFLREDVENYLTDQMVQKISRGQTDILPVRHFSEKSQQDIRAFLTIFLVEAEVTNRVYAMFAEKRHLVDVVLHLRGLFVYRILMSTLKKRWNVQYGLNPARDPIAVPYQAKGVPSPTAEWGHPDVAIILTCSSFYYEGLDMTQFKRAFNQLAKSNEPSIEYGLWVADGVPPAFKNYNAINVEDEEQLRELHQHVKYKVCLLDSYLNSFVFPQHAKQFSKKLSASSSDLVLYDPMLPGKARTTGFSGTNDTRHQLPMTIMQNDLPQLAHTNAEVLAYLLEERNRGYVRMVDEKTRKRLSEEELLGKLLHPNGYQGDKRDRIRILIDAGAQILEHDNHSLAKAWLKVDYEAAAAVYFDETHRAMVVYGKGASIPLVASPFAENLDNCLVYLDESHCRGTDLKLPPRAKAAVTLGPHLTKDALVQAAMRLRLLGTTQSVTFFSPPEVHQGILDLRSAAKRSSIPDLNSVDVIRWLLQQTCNAIDQLEPLYFSQMIEYLQRTQGQIDQPDFLVNRKSRKAYLNIVRTQEMQSLRELYAPKYEHHSTVINPSDFAPSLRPYITEVLQRRKGFQDRGFYVHHSTLEEVEQEREMEIELECVREVQLPVHFEALEINRLHDDIKHFATTGKIPAGSDAFTPMLCVLQKTALGLKHGTITAANIPARLYVSTQFTRTVQVSEPNDNFLRPCHWVLWSRIAENGLLVSPEEASLLIPILRDRSRFDIPTCHLIVYAAPITRHMLQFNSLEYYAIPRLPPTFKAPTWLKVELGIFAGRLYFEWDEYETIMSYLGMQMSQKDRGEYVPSGGWDAFSSKPLAFLHDWLAIRRKGLDFEHTPMGFITTGKPLSAEHPFFSAPKKEENDGTEFRSSGRVRKVVQDEEDDSDDDEDRAKEHFFRRDQSDDDDEEAESAQAGKKKGDDVSGLLY</sequence>
<dbReference type="EMBL" id="MU006217">
    <property type="protein sequence ID" value="KAF2832658.1"/>
    <property type="molecule type" value="Genomic_DNA"/>
</dbReference>
<dbReference type="InterPro" id="IPR022105">
    <property type="entry name" value="DUF3645"/>
</dbReference>
<evidence type="ECO:0000256" key="4">
    <source>
        <dbReference type="ARBA" id="ARBA00022786"/>
    </source>
</evidence>
<evidence type="ECO:0000313" key="11">
    <source>
        <dbReference type="EMBL" id="KAF2832658.1"/>
    </source>
</evidence>
<evidence type="ECO:0000313" key="12">
    <source>
        <dbReference type="Proteomes" id="UP000799424"/>
    </source>
</evidence>
<feature type="compositionally biased region" description="Basic and acidic residues" evidence="7">
    <location>
        <begin position="3092"/>
        <end position="3101"/>
    </location>
</feature>
<keyword evidence="3" id="KW-0645">Protease</keyword>
<dbReference type="InterPro" id="IPR022099">
    <property type="entry name" value="DUF3638"/>
</dbReference>
<evidence type="ECO:0000256" key="3">
    <source>
        <dbReference type="ARBA" id="ARBA00022670"/>
    </source>
</evidence>
<dbReference type="Pfam" id="PF12340">
    <property type="entry name" value="DUF3638"/>
    <property type="match status" value="1"/>
</dbReference>
<dbReference type="GO" id="GO:0006508">
    <property type="term" value="P:proteolysis"/>
    <property type="evidence" value="ECO:0007669"/>
    <property type="project" value="UniProtKB-KW"/>
</dbReference>
<feature type="domain" description="DUF6606" evidence="10">
    <location>
        <begin position="13"/>
        <end position="286"/>
    </location>
</feature>
<proteinExistence type="predicted"/>
<dbReference type="InterPro" id="IPR051346">
    <property type="entry name" value="OTU_Deubiquitinase"/>
</dbReference>
<feature type="domain" description="DUF3638" evidence="8">
    <location>
        <begin position="2002"/>
        <end position="2223"/>
    </location>
</feature>
<feature type="compositionally biased region" description="Polar residues" evidence="7">
    <location>
        <begin position="1772"/>
        <end position="1785"/>
    </location>
</feature>
<evidence type="ECO:0000256" key="2">
    <source>
        <dbReference type="ARBA" id="ARBA00012759"/>
    </source>
</evidence>
<evidence type="ECO:0000259" key="8">
    <source>
        <dbReference type="Pfam" id="PF12340"/>
    </source>
</evidence>
<keyword evidence="6" id="KW-0788">Thiol protease</keyword>
<feature type="domain" description="DUF3645" evidence="9">
    <location>
        <begin position="2342"/>
        <end position="2373"/>
    </location>
</feature>